<protein>
    <submittedName>
        <fullName evidence="3">Protein N-acetyltransferase, RimJ/RimL family</fullName>
    </submittedName>
</protein>
<dbReference type="OrthoDB" id="9814648at2"/>
<dbReference type="InterPro" id="IPR051908">
    <property type="entry name" value="Ribosomal_N-acetyltransferase"/>
</dbReference>
<keyword evidence="3" id="KW-0808">Transferase</keyword>
<dbReference type="RefSeq" id="WP_103888484.1">
    <property type="nucleotide sequence ID" value="NZ_FNVU01000012.1"/>
</dbReference>
<dbReference type="SUPFAM" id="SSF55729">
    <property type="entry name" value="Acyl-CoA N-acyltransferases (Nat)"/>
    <property type="match status" value="1"/>
</dbReference>
<dbReference type="PANTHER" id="PTHR43441">
    <property type="entry name" value="RIBOSOMAL-PROTEIN-SERINE ACETYLTRANSFERASE"/>
    <property type="match status" value="1"/>
</dbReference>
<gene>
    <name evidence="3" type="ORF">SAMN05216223_112211</name>
</gene>
<dbReference type="CDD" id="cd04301">
    <property type="entry name" value="NAT_SF"/>
    <property type="match status" value="1"/>
</dbReference>
<evidence type="ECO:0000313" key="4">
    <source>
        <dbReference type="Proteomes" id="UP000236754"/>
    </source>
</evidence>
<feature type="domain" description="N-acetyltransferase" evidence="2">
    <location>
        <begin position="7"/>
        <end position="172"/>
    </location>
</feature>
<evidence type="ECO:0000259" key="2">
    <source>
        <dbReference type="PROSITE" id="PS51186"/>
    </source>
</evidence>
<name>A0A1H6D7K9_9ACTN</name>
<dbReference type="InterPro" id="IPR016181">
    <property type="entry name" value="Acyl_CoA_acyltransferase"/>
</dbReference>
<dbReference type="Gene3D" id="3.40.630.30">
    <property type="match status" value="1"/>
</dbReference>
<dbReference type="InterPro" id="IPR000182">
    <property type="entry name" value="GNAT_dom"/>
</dbReference>
<dbReference type="GO" id="GO:0005737">
    <property type="term" value="C:cytoplasm"/>
    <property type="evidence" value="ECO:0007669"/>
    <property type="project" value="TreeGrafter"/>
</dbReference>
<accession>A0A1H6D7K9</accession>
<sequence length="186" mass="20387">MIHGQKIGLRARHEDDVPILHGVLYNDVLTRSRQDPRPWQPIPPGSDRSPYAEGDPSDARASFSVVELGTRELAGAAGVWGIDRHNRSGHLGLSLLPGFRGRGFGTDIVRTLCEYGFAVLGLQRLQVETLADNAAMIASAKRAGFTVEGTLRSSAWVYGERLDEVVLGLLAHEWAPTWRPEPAKEI</sequence>
<evidence type="ECO:0000256" key="1">
    <source>
        <dbReference type="SAM" id="MobiDB-lite"/>
    </source>
</evidence>
<dbReference type="EMBL" id="FNVU01000012">
    <property type="protein sequence ID" value="SEG81280.1"/>
    <property type="molecule type" value="Genomic_DNA"/>
</dbReference>
<dbReference type="Pfam" id="PF13302">
    <property type="entry name" value="Acetyltransf_3"/>
    <property type="match status" value="1"/>
</dbReference>
<evidence type="ECO:0000313" key="3">
    <source>
        <dbReference type="EMBL" id="SEG81280.1"/>
    </source>
</evidence>
<proteinExistence type="predicted"/>
<dbReference type="GO" id="GO:1990189">
    <property type="term" value="F:protein N-terminal-serine acetyltransferase activity"/>
    <property type="evidence" value="ECO:0007669"/>
    <property type="project" value="TreeGrafter"/>
</dbReference>
<organism evidence="3 4">
    <name type="scientific">Actinacidiphila yanglinensis</name>
    <dbReference type="NCBI Taxonomy" id="310779"/>
    <lineage>
        <taxon>Bacteria</taxon>
        <taxon>Bacillati</taxon>
        <taxon>Actinomycetota</taxon>
        <taxon>Actinomycetes</taxon>
        <taxon>Kitasatosporales</taxon>
        <taxon>Streptomycetaceae</taxon>
        <taxon>Actinacidiphila</taxon>
    </lineage>
</organism>
<dbReference type="PANTHER" id="PTHR43441:SF11">
    <property type="entry name" value="RIBOSOMAL-PROTEIN-SERINE ACETYLTRANSFERASE"/>
    <property type="match status" value="1"/>
</dbReference>
<keyword evidence="4" id="KW-1185">Reference proteome</keyword>
<dbReference type="Proteomes" id="UP000236754">
    <property type="component" value="Unassembled WGS sequence"/>
</dbReference>
<dbReference type="AlphaFoldDB" id="A0A1H6D7K9"/>
<dbReference type="PROSITE" id="PS51186">
    <property type="entry name" value="GNAT"/>
    <property type="match status" value="1"/>
</dbReference>
<feature type="region of interest" description="Disordered" evidence="1">
    <location>
        <begin position="34"/>
        <end position="58"/>
    </location>
</feature>
<reference evidence="3 4" key="1">
    <citation type="submission" date="2016-10" db="EMBL/GenBank/DDBJ databases">
        <authorList>
            <person name="de Groot N.N."/>
        </authorList>
    </citation>
    <scope>NUCLEOTIDE SEQUENCE [LARGE SCALE GENOMIC DNA]</scope>
    <source>
        <strain evidence="3 4">CGMCC 4.2023</strain>
    </source>
</reference>
<dbReference type="GO" id="GO:0008999">
    <property type="term" value="F:protein-N-terminal-alanine acetyltransferase activity"/>
    <property type="evidence" value="ECO:0007669"/>
    <property type="project" value="TreeGrafter"/>
</dbReference>